<sequence>MSFQESITVWVDREPTLDEELLAMGEEDVLEMANLGEAETGVPGVIMISTIMGRHGPRVKYFVKPGRHQPSFSVAIASEARVVAKSDEFEDKAFARLAPLVMQWVERNQEALNRFWWSGNELMNDEVQAFIASLKKV</sequence>
<organism evidence="1 2">
    <name type="scientific">Brevundimonas subvibrioides</name>
    <dbReference type="NCBI Taxonomy" id="74313"/>
    <lineage>
        <taxon>Bacteria</taxon>
        <taxon>Pseudomonadati</taxon>
        <taxon>Pseudomonadota</taxon>
        <taxon>Alphaproteobacteria</taxon>
        <taxon>Caulobacterales</taxon>
        <taxon>Caulobacteraceae</taxon>
        <taxon>Brevundimonas</taxon>
    </lineage>
</organism>
<proteinExistence type="predicted"/>
<protein>
    <submittedName>
        <fullName evidence="1">Uncharacterized protein</fullName>
    </submittedName>
</protein>
<name>A0A258HG75_9CAUL</name>
<dbReference type="Proteomes" id="UP000216147">
    <property type="component" value="Unassembled WGS sequence"/>
</dbReference>
<dbReference type="AlphaFoldDB" id="A0A258HG75"/>
<comment type="caution">
    <text evidence="1">The sequence shown here is derived from an EMBL/GenBank/DDBJ whole genome shotgun (WGS) entry which is preliminary data.</text>
</comment>
<accession>A0A258HG75</accession>
<gene>
    <name evidence="1" type="ORF">B7Y86_13625</name>
</gene>
<evidence type="ECO:0000313" key="2">
    <source>
        <dbReference type="Proteomes" id="UP000216147"/>
    </source>
</evidence>
<dbReference type="EMBL" id="NCEQ01000014">
    <property type="protein sequence ID" value="OYX55363.1"/>
    <property type="molecule type" value="Genomic_DNA"/>
</dbReference>
<reference evidence="1 2" key="1">
    <citation type="submission" date="2017-03" db="EMBL/GenBank/DDBJ databases">
        <title>Lifting the veil on microbial sulfur biogeochemistry in mining wastewaters.</title>
        <authorList>
            <person name="Kantor R.S."/>
            <person name="Colenbrander Nelson T."/>
            <person name="Marshall S."/>
            <person name="Bennett D."/>
            <person name="Apte S."/>
            <person name="Camacho D."/>
            <person name="Thomas B.C."/>
            <person name="Warren L.A."/>
            <person name="Banfield J.F."/>
        </authorList>
    </citation>
    <scope>NUCLEOTIDE SEQUENCE [LARGE SCALE GENOMIC DNA]</scope>
    <source>
        <strain evidence="1">32-68-21</strain>
    </source>
</reference>
<evidence type="ECO:0000313" key="1">
    <source>
        <dbReference type="EMBL" id="OYX55363.1"/>
    </source>
</evidence>